<accession>A0A6P1MQ37</accession>
<keyword evidence="2" id="KW-1185">Reference proteome</keyword>
<sequence length="58" mass="6893">MENLKRILLKQPIDSKVLEDIYKITDADEKMDWVLIASLAYNYCAIKNKRTERNKHLV</sequence>
<dbReference type="EMBL" id="CP047591">
    <property type="protein sequence ID" value="QHI73766.1"/>
    <property type="molecule type" value="Genomic_DNA"/>
</dbReference>
<dbReference type="KEGG" id="amic:Ami3637_16490"/>
<name>A0A6P1MQ37_9FIRM</name>
<reference evidence="1 2" key="1">
    <citation type="submission" date="2020-01" db="EMBL/GenBank/DDBJ databases">
        <title>Genomic analysis of Aminipila sp. CBA3637.</title>
        <authorList>
            <person name="Kim Y.B."/>
            <person name="Roh S.W."/>
        </authorList>
    </citation>
    <scope>NUCLEOTIDE SEQUENCE [LARGE SCALE GENOMIC DNA]</scope>
    <source>
        <strain evidence="1 2">CBA3637</strain>
    </source>
</reference>
<evidence type="ECO:0000313" key="2">
    <source>
        <dbReference type="Proteomes" id="UP000463883"/>
    </source>
</evidence>
<dbReference type="Proteomes" id="UP000463883">
    <property type="component" value="Chromosome"/>
</dbReference>
<protein>
    <submittedName>
        <fullName evidence="1">Uncharacterized protein</fullName>
    </submittedName>
</protein>
<evidence type="ECO:0000313" key="1">
    <source>
        <dbReference type="EMBL" id="QHI73766.1"/>
    </source>
</evidence>
<proteinExistence type="predicted"/>
<dbReference type="RefSeq" id="WP_162363529.1">
    <property type="nucleotide sequence ID" value="NZ_CP047591.1"/>
</dbReference>
<organism evidence="1 2">
    <name type="scientific">Aminipila terrae</name>
    <dbReference type="NCBI Taxonomy" id="2697030"/>
    <lineage>
        <taxon>Bacteria</taxon>
        <taxon>Bacillati</taxon>
        <taxon>Bacillota</taxon>
        <taxon>Clostridia</taxon>
        <taxon>Peptostreptococcales</taxon>
        <taxon>Anaerovoracaceae</taxon>
        <taxon>Aminipila</taxon>
    </lineage>
</organism>
<gene>
    <name evidence="1" type="ORF">Ami3637_16490</name>
</gene>
<dbReference type="AlphaFoldDB" id="A0A6P1MQ37"/>